<feature type="region of interest" description="Disordered" evidence="1">
    <location>
        <begin position="1"/>
        <end position="30"/>
    </location>
</feature>
<protein>
    <submittedName>
        <fullName evidence="2">Uncharacterized protein</fullName>
    </submittedName>
</protein>
<organism evidence="2 3">
    <name type="scientific">Deinococcus hopiensis KR-140</name>
    <dbReference type="NCBI Taxonomy" id="695939"/>
    <lineage>
        <taxon>Bacteria</taxon>
        <taxon>Thermotogati</taxon>
        <taxon>Deinococcota</taxon>
        <taxon>Deinococci</taxon>
        <taxon>Deinococcales</taxon>
        <taxon>Deinococcaceae</taxon>
        <taxon>Deinococcus</taxon>
    </lineage>
</organism>
<accession>A0A1W1VU92</accession>
<dbReference type="EMBL" id="FWWU01000010">
    <property type="protein sequence ID" value="SMB96937.1"/>
    <property type="molecule type" value="Genomic_DNA"/>
</dbReference>
<proteinExistence type="predicted"/>
<sequence length="56" mass="6072">MTVEAQELMTVPSKTSQDAPSFSAARNGATTTRWSRVDASRTVRISISFLQLEPSG</sequence>
<dbReference type="AlphaFoldDB" id="A0A1W1VU92"/>
<evidence type="ECO:0000313" key="2">
    <source>
        <dbReference type="EMBL" id="SMB96937.1"/>
    </source>
</evidence>
<evidence type="ECO:0000256" key="1">
    <source>
        <dbReference type="SAM" id="MobiDB-lite"/>
    </source>
</evidence>
<name>A0A1W1VU92_9DEIO</name>
<dbReference type="Proteomes" id="UP000192582">
    <property type="component" value="Unassembled WGS sequence"/>
</dbReference>
<gene>
    <name evidence="2" type="ORF">SAMN00790413_06224</name>
</gene>
<reference evidence="2 3" key="1">
    <citation type="submission" date="2017-04" db="EMBL/GenBank/DDBJ databases">
        <authorList>
            <person name="Afonso C.L."/>
            <person name="Miller P.J."/>
            <person name="Scott M.A."/>
            <person name="Spackman E."/>
            <person name="Goraichik I."/>
            <person name="Dimitrov K.M."/>
            <person name="Suarez D.L."/>
            <person name="Swayne D.E."/>
        </authorList>
    </citation>
    <scope>NUCLEOTIDE SEQUENCE [LARGE SCALE GENOMIC DNA]</scope>
    <source>
        <strain evidence="2 3">KR-140</strain>
    </source>
</reference>
<evidence type="ECO:0000313" key="3">
    <source>
        <dbReference type="Proteomes" id="UP000192582"/>
    </source>
</evidence>
<keyword evidence="3" id="KW-1185">Reference proteome</keyword>